<keyword evidence="2" id="KW-0418">Kinase</keyword>
<name>A0AA95SAQ0_9BACI</name>
<protein>
    <submittedName>
        <fullName evidence="2">Histidine kinase</fullName>
    </submittedName>
</protein>
<accession>A0AA95SAQ0</accession>
<keyword evidence="1" id="KW-1133">Transmembrane helix</keyword>
<dbReference type="KEGG" id="nnv:QNH39_26265"/>
<keyword evidence="1" id="KW-0812">Transmembrane</keyword>
<keyword evidence="1" id="KW-0472">Membrane</keyword>
<keyword evidence="3" id="KW-1185">Reference proteome</keyword>
<feature type="transmembrane region" description="Helical" evidence="1">
    <location>
        <begin position="31"/>
        <end position="55"/>
    </location>
</feature>
<keyword evidence="2" id="KW-0808">Transferase</keyword>
<dbReference type="AlphaFoldDB" id="A0AA95SAQ0"/>
<proteinExistence type="predicted"/>
<gene>
    <name evidence="2" type="ORF">QNH39_26265</name>
</gene>
<dbReference type="GO" id="GO:0016301">
    <property type="term" value="F:kinase activity"/>
    <property type="evidence" value="ECO:0007669"/>
    <property type="project" value="UniProtKB-KW"/>
</dbReference>
<evidence type="ECO:0000313" key="3">
    <source>
        <dbReference type="Proteomes" id="UP001178288"/>
    </source>
</evidence>
<reference evidence="2" key="1">
    <citation type="submission" date="2023-05" db="EMBL/GenBank/DDBJ databases">
        <title>Comparative genomics of Bacillaceae isolates and their secondary metabolite potential.</title>
        <authorList>
            <person name="Song L."/>
            <person name="Nielsen L.J."/>
            <person name="Mohite O."/>
            <person name="Xu X."/>
            <person name="Weber T."/>
            <person name="Kovacs A.T."/>
        </authorList>
    </citation>
    <scope>NUCLEOTIDE SEQUENCE</scope>
    <source>
        <strain evidence="2">XLM17</strain>
    </source>
</reference>
<dbReference type="RefSeq" id="WP_066093510.1">
    <property type="nucleotide sequence ID" value="NZ_CP126114.1"/>
</dbReference>
<evidence type="ECO:0000313" key="2">
    <source>
        <dbReference type="EMBL" id="WHY86037.1"/>
    </source>
</evidence>
<evidence type="ECO:0000256" key="1">
    <source>
        <dbReference type="SAM" id="Phobius"/>
    </source>
</evidence>
<dbReference type="Proteomes" id="UP001178288">
    <property type="component" value="Chromosome"/>
</dbReference>
<organism evidence="2 3">
    <name type="scientific">Neobacillus novalis</name>
    <dbReference type="NCBI Taxonomy" id="220687"/>
    <lineage>
        <taxon>Bacteria</taxon>
        <taxon>Bacillati</taxon>
        <taxon>Bacillota</taxon>
        <taxon>Bacilli</taxon>
        <taxon>Bacillales</taxon>
        <taxon>Bacillaceae</taxon>
        <taxon>Neobacillus</taxon>
    </lineage>
</organism>
<feature type="transmembrane region" description="Helical" evidence="1">
    <location>
        <begin position="7"/>
        <end position="25"/>
    </location>
</feature>
<sequence>MKPKRITLVIPIMIIVMAVAIWMLNEEFSEIQLGIRLIIAIGAALFSGVISYFLFPENEGKKRS</sequence>
<dbReference type="EMBL" id="CP126114">
    <property type="protein sequence ID" value="WHY86037.1"/>
    <property type="molecule type" value="Genomic_DNA"/>
</dbReference>